<dbReference type="RefSeq" id="WP_240135780.1">
    <property type="nucleotide sequence ID" value="NZ_JARWBG010000017.1"/>
</dbReference>
<protein>
    <submittedName>
        <fullName evidence="2">Uncharacterized protein</fullName>
    </submittedName>
</protein>
<reference evidence="2 3" key="1">
    <citation type="submission" date="2023-04" db="EMBL/GenBank/DDBJ databases">
        <title>Streptomyces chengmaiensis sp. nov. isolated from the stem of mangrove plant in Hainan.</title>
        <authorList>
            <person name="Huang X."/>
            <person name="Zhou S."/>
            <person name="Chu X."/>
            <person name="Xie Y."/>
            <person name="Lin Y."/>
        </authorList>
    </citation>
    <scope>NUCLEOTIDE SEQUENCE [LARGE SCALE GENOMIC DNA]</scope>
    <source>
        <strain evidence="2 3">HNM0663</strain>
    </source>
</reference>
<keyword evidence="3" id="KW-1185">Reference proteome</keyword>
<sequence>MSAHAHITTRRPRARAPRAGRRPIALGGAEARLPWWALTLPLIAFVCLLALIMDKGPAEAAGDPALGRLLEHIRQTFTG</sequence>
<dbReference type="EMBL" id="JARWBG010000017">
    <property type="protein sequence ID" value="MDH2390412.1"/>
    <property type="molecule type" value="Genomic_DNA"/>
</dbReference>
<evidence type="ECO:0000313" key="3">
    <source>
        <dbReference type="Proteomes" id="UP001223144"/>
    </source>
</evidence>
<organism evidence="2 3">
    <name type="scientific">Streptomyces chengmaiensis</name>
    <dbReference type="NCBI Taxonomy" id="3040919"/>
    <lineage>
        <taxon>Bacteria</taxon>
        <taxon>Bacillati</taxon>
        <taxon>Actinomycetota</taxon>
        <taxon>Actinomycetes</taxon>
        <taxon>Kitasatosporales</taxon>
        <taxon>Streptomycetaceae</taxon>
        <taxon>Streptomyces</taxon>
    </lineage>
</organism>
<gene>
    <name evidence="2" type="ORF">QCN29_16730</name>
</gene>
<name>A0ABT6HNW9_9ACTN</name>
<feature type="transmembrane region" description="Helical" evidence="1">
    <location>
        <begin position="33"/>
        <end position="52"/>
    </location>
</feature>
<accession>A0ABT6HNW9</accession>
<keyword evidence="1" id="KW-0812">Transmembrane</keyword>
<dbReference type="Proteomes" id="UP001223144">
    <property type="component" value="Unassembled WGS sequence"/>
</dbReference>
<proteinExistence type="predicted"/>
<keyword evidence="1" id="KW-0472">Membrane</keyword>
<keyword evidence="1" id="KW-1133">Transmembrane helix</keyword>
<evidence type="ECO:0000256" key="1">
    <source>
        <dbReference type="SAM" id="Phobius"/>
    </source>
</evidence>
<evidence type="ECO:0000313" key="2">
    <source>
        <dbReference type="EMBL" id="MDH2390412.1"/>
    </source>
</evidence>
<comment type="caution">
    <text evidence="2">The sequence shown here is derived from an EMBL/GenBank/DDBJ whole genome shotgun (WGS) entry which is preliminary data.</text>
</comment>